<dbReference type="GO" id="GO:0016758">
    <property type="term" value="F:hexosyltransferase activity"/>
    <property type="evidence" value="ECO:0007669"/>
    <property type="project" value="UniProtKB-ARBA"/>
</dbReference>
<dbReference type="eggNOG" id="COG1216">
    <property type="taxonomic scope" value="Bacteria"/>
</dbReference>
<feature type="domain" description="Glycosyltransferase 2-like" evidence="3">
    <location>
        <begin position="9"/>
        <end position="104"/>
    </location>
</feature>
<dbReference type="STRING" id="688246.Premu_2300"/>
<dbReference type="HOGENOM" id="CLU_025996_25_0_10"/>
<keyword evidence="5" id="KW-1185">Reference proteome</keyword>
<evidence type="ECO:0000256" key="1">
    <source>
        <dbReference type="ARBA" id="ARBA00022676"/>
    </source>
</evidence>
<dbReference type="Proteomes" id="UP000002772">
    <property type="component" value="Unassembled WGS sequence"/>
</dbReference>
<keyword evidence="1" id="KW-0328">Glycosyltransferase</keyword>
<dbReference type="OrthoDB" id="1114838at2"/>
<dbReference type="RefSeq" id="WP_007575419.1">
    <property type="nucleotide sequence ID" value="NZ_BPTS01000002.1"/>
</dbReference>
<name>F8N8U0_9BACT</name>
<dbReference type="EMBL" id="GL945017">
    <property type="protein sequence ID" value="EGN57685.1"/>
    <property type="molecule type" value="Genomic_DNA"/>
</dbReference>
<protein>
    <submittedName>
        <fullName evidence="4">Glycosyl transferase family 2</fullName>
    </submittedName>
</protein>
<proteinExistence type="predicted"/>
<dbReference type="PANTHER" id="PTHR22916">
    <property type="entry name" value="GLYCOSYLTRANSFERASE"/>
    <property type="match status" value="1"/>
</dbReference>
<evidence type="ECO:0000313" key="4">
    <source>
        <dbReference type="EMBL" id="EGN57685.1"/>
    </source>
</evidence>
<evidence type="ECO:0000256" key="2">
    <source>
        <dbReference type="ARBA" id="ARBA00022679"/>
    </source>
</evidence>
<sequence>MQDYKYQLSVIIPMYNAEKYIGACLDSILSSGLQRDTYEMIVVNDGSTDKGPEIVQDYAARYDHITYLTQENQGQSTARNFGICQCHGEYVWCVDADDKVNDEAARVPFLLKAYPDIDILAVQLQDTAEDGTLLCKSCEQPSMAHDKAISGRDAVLQGYNPSSVCALVVRRGLMMDKDLFFHVGITHQDVELSYRLMAYANRVVFTNLAPYVYLYHFGSTSKSLDPQKKIKYLSDDCVIIESFRKLSDNFRSSDPQLSAVIDDRVRAIHFGMAYNLWGNRRQWKSAGINKGVIQRMKERGLFPLPHRLGSWKKDLISYLLNCSWLYA</sequence>
<dbReference type="AlphaFoldDB" id="F8N8U0"/>
<dbReference type="CDD" id="cd00761">
    <property type="entry name" value="Glyco_tranf_GTA_type"/>
    <property type="match status" value="1"/>
</dbReference>
<reference evidence="5" key="1">
    <citation type="journal article" date="2011" name="Stand. Genomic Sci.">
        <title>Non-contiguous finished genome sequence of the opportunistic oral pathogen Prevotella multisaccharivorax type strain (PPPA20).</title>
        <authorList>
            <person name="Pati A."/>
            <person name="Gronow S."/>
            <person name="Lu M."/>
            <person name="Lapidus A."/>
            <person name="Nolan M."/>
            <person name="Lucas S."/>
            <person name="Hammon N."/>
            <person name="Deshpande S."/>
            <person name="Cheng J.F."/>
            <person name="Tapia R."/>
            <person name="Han C."/>
            <person name="Goodwin L."/>
            <person name="Pitluck S."/>
            <person name="Liolios K."/>
            <person name="Pagani I."/>
            <person name="Mavromatis K."/>
            <person name="Mikhailova N."/>
            <person name="Huntemann M."/>
            <person name="Chen A."/>
            <person name="Palaniappan K."/>
            <person name="Land M."/>
            <person name="Hauser L."/>
            <person name="Detter J.C."/>
            <person name="Brambilla E.M."/>
            <person name="Rohde M."/>
            <person name="Goker M."/>
            <person name="Woyke T."/>
            <person name="Bristow J."/>
            <person name="Eisen J.A."/>
            <person name="Markowitz V."/>
            <person name="Hugenholtz P."/>
            <person name="Kyrpides N.C."/>
            <person name="Klenk H.P."/>
            <person name="Ivanova N."/>
        </authorList>
    </citation>
    <scope>NUCLEOTIDE SEQUENCE [LARGE SCALE GENOMIC DNA]</scope>
    <source>
        <strain evidence="5">DSM 17128</strain>
    </source>
</reference>
<accession>F8N8U0</accession>
<keyword evidence="2 4" id="KW-0808">Transferase</keyword>
<dbReference type="InterPro" id="IPR029044">
    <property type="entry name" value="Nucleotide-diphossugar_trans"/>
</dbReference>
<dbReference type="PANTHER" id="PTHR22916:SF51">
    <property type="entry name" value="GLYCOSYLTRANSFERASE EPSH-RELATED"/>
    <property type="match status" value="1"/>
</dbReference>
<dbReference type="Gene3D" id="3.90.550.10">
    <property type="entry name" value="Spore Coat Polysaccharide Biosynthesis Protein SpsA, Chain A"/>
    <property type="match status" value="1"/>
</dbReference>
<evidence type="ECO:0000259" key="3">
    <source>
        <dbReference type="Pfam" id="PF00535"/>
    </source>
</evidence>
<dbReference type="InterPro" id="IPR001173">
    <property type="entry name" value="Glyco_trans_2-like"/>
</dbReference>
<dbReference type="Pfam" id="PF00535">
    <property type="entry name" value="Glycos_transf_2"/>
    <property type="match status" value="1"/>
</dbReference>
<organism evidence="4 5">
    <name type="scientific">Hallella multisaccharivorax DSM 17128</name>
    <dbReference type="NCBI Taxonomy" id="688246"/>
    <lineage>
        <taxon>Bacteria</taxon>
        <taxon>Pseudomonadati</taxon>
        <taxon>Bacteroidota</taxon>
        <taxon>Bacteroidia</taxon>
        <taxon>Bacteroidales</taxon>
        <taxon>Prevotellaceae</taxon>
        <taxon>Hallella</taxon>
    </lineage>
</organism>
<evidence type="ECO:0000313" key="5">
    <source>
        <dbReference type="Proteomes" id="UP000002772"/>
    </source>
</evidence>
<dbReference type="SUPFAM" id="SSF53448">
    <property type="entry name" value="Nucleotide-diphospho-sugar transferases"/>
    <property type="match status" value="1"/>
</dbReference>
<gene>
    <name evidence="4" type="ORF">Premu_2300</name>
</gene>